<sequence>MTLIIAEAGVNHNGQEELAFALVDAAHKAGADIVKFQTFKAKNLVTEEAKQAEYQVANTQKQESQLAMLSRLELSYETHHDLVKYCESLGIEFLSTAFDLESLDFLVNDLGLTRLKLPSGELTNAPLVLAHARTGCDLIVSTGMATLSEIETALGVIAFGYTADEKAEPSMLGFQEAYASDVGQKALKEKVTILHCTTEYPAPMEEINLRAMDTLGRAFDLAAGYSDHSEGITIPIAAVARGAVLIEKHFTLDKNMEGPDHKASLEPHELEAMVKAIRQVEIALGSSVKAPTVSEVKNKSVARKSLVAATDIEEGEELTESNLTIKRPGSGLSPYLYWDLIGTKVKKQYKVGDMILEG</sequence>
<dbReference type="RefSeq" id="WP_054962636.1">
    <property type="nucleotide sequence ID" value="NZ_LLEI02000010.1"/>
</dbReference>
<dbReference type="Gene3D" id="3.20.20.70">
    <property type="entry name" value="Aldolase class I"/>
    <property type="match status" value="1"/>
</dbReference>
<dbReference type="Pfam" id="PF03102">
    <property type="entry name" value="NeuB"/>
    <property type="match status" value="1"/>
</dbReference>
<name>A0A177Y5L8_9VIBR</name>
<dbReference type="InterPro" id="IPR051690">
    <property type="entry name" value="PseI-like"/>
</dbReference>
<dbReference type="EMBL" id="LLEI02000010">
    <property type="protein sequence ID" value="OAJ96161.1"/>
    <property type="molecule type" value="Genomic_DNA"/>
</dbReference>
<dbReference type="Proteomes" id="UP000078406">
    <property type="component" value="Unassembled WGS sequence"/>
</dbReference>
<dbReference type="Gene3D" id="3.90.1210.10">
    <property type="entry name" value="Antifreeze-like/N-acetylneuraminic acid synthase C-terminal domain"/>
    <property type="match status" value="1"/>
</dbReference>
<comment type="caution">
    <text evidence="2">The sequence shown here is derived from an EMBL/GenBank/DDBJ whole genome shotgun (WGS) entry which is preliminary data.</text>
</comment>
<reference evidence="2 3" key="1">
    <citation type="journal article" date="2016" name="Syst. Appl. Microbiol.">
        <title>Vibrio bivalvicida sp. nov., a novel larval pathogen for bivalve molluscs reared in a hatchery.</title>
        <authorList>
            <person name="Dubert J."/>
            <person name="Romalde J.L."/>
            <person name="Prado S."/>
            <person name="Barja J.L."/>
        </authorList>
    </citation>
    <scope>NUCLEOTIDE SEQUENCE [LARGE SCALE GENOMIC DNA]</scope>
    <source>
        <strain evidence="2 3">605</strain>
    </source>
</reference>
<dbReference type="PANTHER" id="PTHR42966:SF1">
    <property type="entry name" value="SIALIC ACID SYNTHASE"/>
    <property type="match status" value="1"/>
</dbReference>
<dbReference type="GO" id="GO:0047444">
    <property type="term" value="F:N-acylneuraminate-9-phosphate synthase activity"/>
    <property type="evidence" value="ECO:0007669"/>
    <property type="project" value="TreeGrafter"/>
</dbReference>
<dbReference type="InterPro" id="IPR013132">
    <property type="entry name" value="PseI/NeuA/B-like_N"/>
</dbReference>
<accession>A0A177Y5L8</accession>
<dbReference type="Pfam" id="PF08666">
    <property type="entry name" value="SAF"/>
    <property type="match status" value="1"/>
</dbReference>
<dbReference type="InterPro" id="IPR006190">
    <property type="entry name" value="SAF_AFP_Neu5Ac"/>
</dbReference>
<dbReference type="PANTHER" id="PTHR42966">
    <property type="entry name" value="N-ACETYLNEURAMINATE SYNTHASE"/>
    <property type="match status" value="1"/>
</dbReference>
<dbReference type="InterPro" id="IPR057736">
    <property type="entry name" value="SAF_PseI/NeuA/NeuB"/>
</dbReference>
<dbReference type="InterPro" id="IPR020007">
    <property type="entry name" value="NeuB/NeuA"/>
</dbReference>
<protein>
    <submittedName>
        <fullName evidence="2">N-acetylneuraminate synthase</fullName>
    </submittedName>
</protein>
<dbReference type="CDD" id="cd11615">
    <property type="entry name" value="SAF_NeuB_like"/>
    <property type="match status" value="1"/>
</dbReference>
<organism evidence="2 3">
    <name type="scientific">Vibrio bivalvicida</name>
    <dbReference type="NCBI Taxonomy" id="1276888"/>
    <lineage>
        <taxon>Bacteria</taxon>
        <taxon>Pseudomonadati</taxon>
        <taxon>Pseudomonadota</taxon>
        <taxon>Gammaproteobacteria</taxon>
        <taxon>Vibrionales</taxon>
        <taxon>Vibrionaceae</taxon>
        <taxon>Vibrio</taxon>
        <taxon>Vibrio oreintalis group</taxon>
    </lineage>
</organism>
<dbReference type="InterPro" id="IPR036732">
    <property type="entry name" value="AFP_Neu5c_C_sf"/>
</dbReference>
<dbReference type="SUPFAM" id="SSF51569">
    <property type="entry name" value="Aldolase"/>
    <property type="match status" value="1"/>
</dbReference>
<dbReference type="NCBIfam" id="TIGR03569">
    <property type="entry name" value="NeuB_NnaB"/>
    <property type="match status" value="1"/>
</dbReference>
<proteinExistence type="predicted"/>
<dbReference type="AlphaFoldDB" id="A0A177Y5L8"/>
<dbReference type="GO" id="GO:0016051">
    <property type="term" value="P:carbohydrate biosynthetic process"/>
    <property type="evidence" value="ECO:0007669"/>
    <property type="project" value="InterPro"/>
</dbReference>
<dbReference type="PROSITE" id="PS50844">
    <property type="entry name" value="AFP_LIKE"/>
    <property type="match status" value="1"/>
</dbReference>
<gene>
    <name evidence="2" type="ORF">APB76_01250</name>
</gene>
<feature type="domain" description="AFP-like" evidence="1">
    <location>
        <begin position="305"/>
        <end position="358"/>
    </location>
</feature>
<dbReference type="InterPro" id="IPR013974">
    <property type="entry name" value="SAF"/>
</dbReference>
<evidence type="ECO:0000259" key="1">
    <source>
        <dbReference type="PROSITE" id="PS50844"/>
    </source>
</evidence>
<dbReference type="SUPFAM" id="SSF51269">
    <property type="entry name" value="AFP III-like domain"/>
    <property type="match status" value="1"/>
</dbReference>
<evidence type="ECO:0000313" key="2">
    <source>
        <dbReference type="EMBL" id="OAJ96161.1"/>
    </source>
</evidence>
<dbReference type="InterPro" id="IPR013785">
    <property type="entry name" value="Aldolase_TIM"/>
</dbReference>
<evidence type="ECO:0000313" key="3">
    <source>
        <dbReference type="Proteomes" id="UP000078406"/>
    </source>
</evidence>